<reference evidence="1 2" key="1">
    <citation type="submission" date="2024-01" db="EMBL/GenBank/DDBJ databases">
        <title>The genomes of 5 underutilized Papilionoideae crops provide insights into root nodulation and disease resistanc.</title>
        <authorList>
            <person name="Yuan L."/>
        </authorList>
    </citation>
    <scope>NUCLEOTIDE SEQUENCE [LARGE SCALE GENOMIC DNA]</scope>
    <source>
        <strain evidence="1">ZHUSHIDOU_FW_LH</strain>
        <tissue evidence="1">Leaf</tissue>
    </source>
</reference>
<dbReference type="EMBL" id="JAYWIO010000004">
    <property type="protein sequence ID" value="KAK7269731.1"/>
    <property type="molecule type" value="Genomic_DNA"/>
</dbReference>
<protein>
    <submittedName>
        <fullName evidence="1">Uncharacterized protein</fullName>
    </submittedName>
</protein>
<evidence type="ECO:0000313" key="1">
    <source>
        <dbReference type="EMBL" id="KAK7269731.1"/>
    </source>
</evidence>
<evidence type="ECO:0000313" key="2">
    <source>
        <dbReference type="Proteomes" id="UP001372338"/>
    </source>
</evidence>
<comment type="caution">
    <text evidence="1">The sequence shown here is derived from an EMBL/GenBank/DDBJ whole genome shotgun (WGS) entry which is preliminary data.</text>
</comment>
<proteinExistence type="predicted"/>
<dbReference type="AlphaFoldDB" id="A0AAN9F8W4"/>
<name>A0AAN9F8W4_CROPI</name>
<accession>A0AAN9F8W4</accession>
<dbReference type="Proteomes" id="UP001372338">
    <property type="component" value="Unassembled WGS sequence"/>
</dbReference>
<organism evidence="1 2">
    <name type="scientific">Crotalaria pallida</name>
    <name type="common">Smooth rattlebox</name>
    <name type="synonym">Crotalaria striata</name>
    <dbReference type="NCBI Taxonomy" id="3830"/>
    <lineage>
        <taxon>Eukaryota</taxon>
        <taxon>Viridiplantae</taxon>
        <taxon>Streptophyta</taxon>
        <taxon>Embryophyta</taxon>
        <taxon>Tracheophyta</taxon>
        <taxon>Spermatophyta</taxon>
        <taxon>Magnoliopsida</taxon>
        <taxon>eudicotyledons</taxon>
        <taxon>Gunneridae</taxon>
        <taxon>Pentapetalae</taxon>
        <taxon>rosids</taxon>
        <taxon>fabids</taxon>
        <taxon>Fabales</taxon>
        <taxon>Fabaceae</taxon>
        <taxon>Papilionoideae</taxon>
        <taxon>50 kb inversion clade</taxon>
        <taxon>genistoids sensu lato</taxon>
        <taxon>core genistoids</taxon>
        <taxon>Crotalarieae</taxon>
        <taxon>Crotalaria</taxon>
    </lineage>
</organism>
<gene>
    <name evidence="1" type="ORF">RIF29_22466</name>
</gene>
<keyword evidence="2" id="KW-1185">Reference proteome</keyword>
<sequence length="82" mass="9624">MKQFLRKTVVYPVLFCGNENSPLDQLKVDWLERFSLVFNGSDFVSVLLHKESKNDFLRNAGVLDKSVKRQRSCDEMICWLLK</sequence>